<dbReference type="InterPro" id="IPR042099">
    <property type="entry name" value="ANL_N_sf"/>
</dbReference>
<keyword evidence="5" id="KW-1185">Reference proteome</keyword>
<dbReference type="Pfam" id="PF13193">
    <property type="entry name" value="AMP-binding_C"/>
    <property type="match status" value="1"/>
</dbReference>
<dbReference type="PROSITE" id="PS00455">
    <property type="entry name" value="AMP_BINDING"/>
    <property type="match status" value="1"/>
</dbReference>
<dbReference type="RefSeq" id="WP_067580049.1">
    <property type="nucleotide sequence ID" value="NZ_JAAGNC010000090.1"/>
</dbReference>
<dbReference type="InterPro" id="IPR036736">
    <property type="entry name" value="ACP-like_sf"/>
</dbReference>
<dbReference type="InterPro" id="IPR029058">
    <property type="entry name" value="AB_hydrolase_fold"/>
</dbReference>
<keyword evidence="2" id="KW-0597">Phosphoprotein</keyword>
<dbReference type="InterPro" id="IPR000873">
    <property type="entry name" value="AMP-dep_synth/lig_dom"/>
</dbReference>
<dbReference type="SMART" id="SM00823">
    <property type="entry name" value="PKS_PP"/>
    <property type="match status" value="1"/>
</dbReference>
<dbReference type="Gene3D" id="3.30.300.30">
    <property type="match status" value="1"/>
</dbReference>
<dbReference type="SUPFAM" id="SSF56801">
    <property type="entry name" value="Acetyl-CoA synthetase-like"/>
    <property type="match status" value="1"/>
</dbReference>
<dbReference type="InterPro" id="IPR009081">
    <property type="entry name" value="PP-bd_ACP"/>
</dbReference>
<dbReference type="Gene3D" id="3.40.50.1820">
    <property type="entry name" value="alpha/beta hydrolase"/>
    <property type="match status" value="1"/>
</dbReference>
<dbReference type="SUPFAM" id="SSF47336">
    <property type="entry name" value="ACP-like"/>
    <property type="match status" value="1"/>
</dbReference>
<sequence length="597" mass="63275">MTSTGRPGGPPEPEAIGLHHLVERQAAATPEAIAVTAPDATWTYAELDEQAARIAAGLRERGAGRGRLIGMAIERSAAAVAAILGILKTGAGYVPLDPEFPESRLRFMIEDCLPLVVLHTGAELPSVAGTAMAELDDVLGSPGAREEAAEISPEQTAYVIYTSGSTGRPKGVEIPHRGIVDRVLWERTAYPSGPGDAVILHHALSFDVSLWEIFIPLTTGGRLVVADPLYGQDPRYLTDLVRTENVTCLAVVPALLQALLDEKPGLGGCPSLREVFSGGEVLSPALARRFFATVKAGLHNQYGPTEYSIDTTYWDCVADDPSASVPIGFPRTSARLYILDPQGRPAGEGEAGELHIAGPGLALGYLNRPELTRERFVGNPFDGGRMYRTGDVVRRRDDGALEFVGRADDQVKVRGFRIELGEIERAVEALPEVERAVLTTVGDGDDLALAAFVTPGSVDGRQVRARLAEVLPEYMVPAHVVAQDRLPLGPTGKVDKSALALPAQSARPAGEVPRDPEEELVAGTFAEILGVPEAAAGDDFFELGGNSLQALRLLNILRKNSPELPIAVLFETPTVAGIAAALREVGQTPDPSAVAGP</sequence>
<dbReference type="PROSITE" id="PS50075">
    <property type="entry name" value="CARRIER"/>
    <property type="match status" value="1"/>
</dbReference>
<dbReference type="Proteomes" id="UP000470404">
    <property type="component" value="Unassembled WGS sequence"/>
</dbReference>
<dbReference type="EMBL" id="JAAGNC010000090">
    <property type="protein sequence ID" value="NEC57488.1"/>
    <property type="molecule type" value="Genomic_DNA"/>
</dbReference>
<dbReference type="Gene3D" id="3.40.50.12780">
    <property type="entry name" value="N-terminal domain of ligase-like"/>
    <property type="match status" value="1"/>
</dbReference>
<dbReference type="InterPro" id="IPR020806">
    <property type="entry name" value="PKS_PP-bd"/>
</dbReference>
<dbReference type="InterPro" id="IPR025110">
    <property type="entry name" value="AMP-bd_C"/>
</dbReference>
<dbReference type="NCBIfam" id="TIGR01733">
    <property type="entry name" value="AA-adenyl-dom"/>
    <property type="match status" value="1"/>
</dbReference>
<protein>
    <submittedName>
        <fullName evidence="4">Non-ribosomal peptide synthetase</fullName>
    </submittedName>
</protein>
<proteinExistence type="predicted"/>
<dbReference type="PROSITE" id="PS00012">
    <property type="entry name" value="PHOSPHOPANTETHEINE"/>
    <property type="match status" value="1"/>
</dbReference>
<evidence type="ECO:0000256" key="2">
    <source>
        <dbReference type="ARBA" id="ARBA00022553"/>
    </source>
</evidence>
<evidence type="ECO:0000256" key="1">
    <source>
        <dbReference type="ARBA" id="ARBA00022450"/>
    </source>
</evidence>
<gene>
    <name evidence="4" type="ORF">G3I59_18255</name>
</gene>
<feature type="domain" description="Carrier" evidence="3">
    <location>
        <begin position="512"/>
        <end position="586"/>
    </location>
</feature>
<reference evidence="4 5" key="1">
    <citation type="submission" date="2020-01" db="EMBL/GenBank/DDBJ databases">
        <title>Insect and environment-associated Actinomycetes.</title>
        <authorList>
            <person name="Currrie C."/>
            <person name="Chevrette M."/>
            <person name="Carlson C."/>
            <person name="Stubbendieck R."/>
            <person name="Wendt-Pienkowski E."/>
        </authorList>
    </citation>
    <scope>NUCLEOTIDE SEQUENCE [LARGE SCALE GENOMIC DNA]</scope>
    <source>
        <strain evidence="4 5">SID8386</strain>
    </source>
</reference>
<comment type="caution">
    <text evidence="4">The sequence shown here is derived from an EMBL/GenBank/DDBJ whole genome shotgun (WGS) entry which is preliminary data.</text>
</comment>
<dbReference type="InterPro" id="IPR006162">
    <property type="entry name" value="Ppantetheine_attach_site"/>
</dbReference>
<evidence type="ECO:0000313" key="5">
    <source>
        <dbReference type="Proteomes" id="UP000470404"/>
    </source>
</evidence>
<keyword evidence="1" id="KW-0596">Phosphopantetheine</keyword>
<dbReference type="PANTHER" id="PTHR45527">
    <property type="entry name" value="NONRIBOSOMAL PEPTIDE SYNTHETASE"/>
    <property type="match status" value="1"/>
</dbReference>
<evidence type="ECO:0000313" key="4">
    <source>
        <dbReference type="EMBL" id="NEC57488.1"/>
    </source>
</evidence>
<dbReference type="PANTHER" id="PTHR45527:SF1">
    <property type="entry name" value="FATTY ACID SYNTHASE"/>
    <property type="match status" value="1"/>
</dbReference>
<dbReference type="Pfam" id="PF00550">
    <property type="entry name" value="PP-binding"/>
    <property type="match status" value="1"/>
</dbReference>
<dbReference type="InterPro" id="IPR010071">
    <property type="entry name" value="AA_adenyl_dom"/>
</dbReference>
<name>A0ABX0BRB0_9PSEU</name>
<organism evidence="4 5">
    <name type="scientific">Amycolatopsis rubida</name>
    <dbReference type="NCBI Taxonomy" id="112413"/>
    <lineage>
        <taxon>Bacteria</taxon>
        <taxon>Bacillati</taxon>
        <taxon>Actinomycetota</taxon>
        <taxon>Actinomycetes</taxon>
        <taxon>Pseudonocardiales</taxon>
        <taxon>Pseudonocardiaceae</taxon>
        <taxon>Amycolatopsis</taxon>
    </lineage>
</organism>
<dbReference type="InterPro" id="IPR045851">
    <property type="entry name" value="AMP-bd_C_sf"/>
</dbReference>
<dbReference type="Pfam" id="PF00501">
    <property type="entry name" value="AMP-binding"/>
    <property type="match status" value="1"/>
</dbReference>
<dbReference type="CDD" id="cd05930">
    <property type="entry name" value="A_NRPS"/>
    <property type="match status" value="1"/>
</dbReference>
<dbReference type="InterPro" id="IPR020845">
    <property type="entry name" value="AMP-binding_CS"/>
</dbReference>
<evidence type="ECO:0000259" key="3">
    <source>
        <dbReference type="PROSITE" id="PS50075"/>
    </source>
</evidence>
<accession>A0ABX0BRB0</accession>